<evidence type="ECO:0000313" key="6">
    <source>
        <dbReference type="Proteomes" id="UP000181897"/>
    </source>
</evidence>
<feature type="signal peptide" evidence="4">
    <location>
        <begin position="1"/>
        <end position="23"/>
    </location>
</feature>
<dbReference type="InterPro" id="IPR002053">
    <property type="entry name" value="Glyco_hydro_25"/>
</dbReference>
<dbReference type="Proteomes" id="UP000181897">
    <property type="component" value="Chromosome"/>
</dbReference>
<dbReference type="KEGG" id="suam:BOO69_14025"/>
<name>A0A1J0WJQ0_9RHOB</name>
<dbReference type="Gene3D" id="3.20.20.80">
    <property type="entry name" value="Glycosidases"/>
    <property type="match status" value="1"/>
</dbReference>
<feature type="chain" id="PRO_5012227285" evidence="4">
    <location>
        <begin position="24"/>
        <end position="265"/>
    </location>
</feature>
<reference evidence="5 6" key="1">
    <citation type="submission" date="2016-11" db="EMBL/GenBank/DDBJ databases">
        <title>Complete genome sequence of Sulfitobacter sp. AM1-D1, a toxic bacteria associated with marine dinoflagellate Alexandrium minutum in East China Sea.</title>
        <authorList>
            <person name="Yang Q."/>
            <person name="Zhang X."/>
            <person name="Tian X."/>
        </authorList>
    </citation>
    <scope>NUCLEOTIDE SEQUENCE [LARGE SCALE GENOMIC DNA]</scope>
    <source>
        <strain evidence="5 6">AM1-D1</strain>
    </source>
</reference>
<dbReference type="AlphaFoldDB" id="A0A1J0WJQ0"/>
<evidence type="ECO:0000256" key="1">
    <source>
        <dbReference type="ARBA" id="ARBA00010646"/>
    </source>
</evidence>
<dbReference type="Pfam" id="PF01183">
    <property type="entry name" value="Glyco_hydro_25"/>
    <property type="match status" value="1"/>
</dbReference>
<keyword evidence="4" id="KW-0732">Signal</keyword>
<dbReference type="InterPro" id="IPR018077">
    <property type="entry name" value="Glyco_hydro_fam25_subgr"/>
</dbReference>
<dbReference type="EMBL" id="CP018076">
    <property type="protein sequence ID" value="APE44400.1"/>
    <property type="molecule type" value="Genomic_DNA"/>
</dbReference>
<keyword evidence="6" id="KW-1185">Reference proteome</keyword>
<dbReference type="CDD" id="cd06413">
    <property type="entry name" value="GH25_muramidase_1"/>
    <property type="match status" value="1"/>
</dbReference>
<keyword evidence="2 5" id="KW-0378">Hydrolase</keyword>
<dbReference type="STRING" id="1917485.BOO69_14025"/>
<dbReference type="PANTHER" id="PTHR34135:SF2">
    <property type="entry name" value="LYSOZYME"/>
    <property type="match status" value="1"/>
</dbReference>
<dbReference type="OrthoDB" id="9798192at2"/>
<dbReference type="GO" id="GO:0016052">
    <property type="term" value="P:carbohydrate catabolic process"/>
    <property type="evidence" value="ECO:0007669"/>
    <property type="project" value="TreeGrafter"/>
</dbReference>
<dbReference type="PROSITE" id="PS51904">
    <property type="entry name" value="GLYCOSYL_HYDROL_F25_2"/>
    <property type="match status" value="1"/>
</dbReference>
<evidence type="ECO:0000256" key="2">
    <source>
        <dbReference type="ARBA" id="ARBA00022801"/>
    </source>
</evidence>
<evidence type="ECO:0000256" key="4">
    <source>
        <dbReference type="SAM" id="SignalP"/>
    </source>
</evidence>
<organism evidence="5 6">
    <name type="scientific">Sulfitobacter alexandrii</name>
    <dbReference type="NCBI Taxonomy" id="1917485"/>
    <lineage>
        <taxon>Bacteria</taxon>
        <taxon>Pseudomonadati</taxon>
        <taxon>Pseudomonadota</taxon>
        <taxon>Alphaproteobacteria</taxon>
        <taxon>Rhodobacterales</taxon>
        <taxon>Roseobacteraceae</taxon>
        <taxon>Sulfitobacter</taxon>
    </lineage>
</organism>
<dbReference type="PROSITE" id="PS51257">
    <property type="entry name" value="PROKAR_LIPOPROTEIN"/>
    <property type="match status" value="1"/>
</dbReference>
<dbReference type="SMART" id="SM00641">
    <property type="entry name" value="Glyco_25"/>
    <property type="match status" value="1"/>
</dbReference>
<comment type="similarity">
    <text evidence="1">Belongs to the glycosyl hydrolase 25 family.</text>
</comment>
<sequence length="265" mass="29567">MFLFRRLSLLCLLALAACGGAHDTGVPPAPPGVLFAPDFGDSDPASFNAPRPDSFAVHGIDAARFQKSIAWGEARASGVNFAFIKATEGGDLLDTAFQEHWRAAGSAGVVRGAYHFYYFCTPPEDQARWFIRNVPRTPGMMPPVLDMEWNPFSPTCATVRPPGAEVRDQMRRWLRIVEAHYGQRPIIYTTPEFYRQNGLGQFDGYEFWLRSTAKTLGEVYPGQPWKFWQYTATGIVPGIAGGVDLNAFNGSRSDWQNWIARRAVR</sequence>
<proteinExistence type="inferred from homology"/>
<accession>A0A1J0WJQ0</accession>
<keyword evidence="3" id="KW-0326">Glycosidase</keyword>
<evidence type="ECO:0000313" key="5">
    <source>
        <dbReference type="EMBL" id="APE44400.1"/>
    </source>
</evidence>
<dbReference type="SUPFAM" id="SSF51445">
    <property type="entry name" value="(Trans)glycosidases"/>
    <property type="match status" value="1"/>
</dbReference>
<dbReference type="PANTHER" id="PTHR34135">
    <property type="entry name" value="LYSOZYME"/>
    <property type="match status" value="1"/>
</dbReference>
<dbReference type="RefSeq" id="WP_071972742.1">
    <property type="nucleotide sequence ID" value="NZ_CP018076.1"/>
</dbReference>
<dbReference type="GO" id="GO:0009253">
    <property type="term" value="P:peptidoglycan catabolic process"/>
    <property type="evidence" value="ECO:0007669"/>
    <property type="project" value="InterPro"/>
</dbReference>
<gene>
    <name evidence="5" type="ORF">BOO69_14025</name>
</gene>
<dbReference type="GO" id="GO:0016998">
    <property type="term" value="P:cell wall macromolecule catabolic process"/>
    <property type="evidence" value="ECO:0007669"/>
    <property type="project" value="InterPro"/>
</dbReference>
<dbReference type="GO" id="GO:0003796">
    <property type="term" value="F:lysozyme activity"/>
    <property type="evidence" value="ECO:0007669"/>
    <property type="project" value="InterPro"/>
</dbReference>
<protein>
    <submittedName>
        <fullName evidence="5">Glycoside hydrolase</fullName>
    </submittedName>
</protein>
<evidence type="ECO:0000256" key="3">
    <source>
        <dbReference type="ARBA" id="ARBA00023295"/>
    </source>
</evidence>
<dbReference type="InterPro" id="IPR017853">
    <property type="entry name" value="GH"/>
</dbReference>